<dbReference type="AlphaFoldDB" id="A0A8S9RV26"/>
<evidence type="ECO:0000313" key="2">
    <source>
        <dbReference type="EMBL" id="KAF3584042.1"/>
    </source>
</evidence>
<name>A0A8S9RV26_BRACR</name>
<reference evidence="2" key="1">
    <citation type="submission" date="2019-12" db="EMBL/GenBank/DDBJ databases">
        <title>Genome sequencing and annotation of Brassica cretica.</title>
        <authorList>
            <person name="Studholme D.J."/>
            <person name="Sarris P."/>
        </authorList>
    </citation>
    <scope>NUCLEOTIDE SEQUENCE</scope>
    <source>
        <strain evidence="2">PFS-109/04</strain>
        <tissue evidence="2">Leaf</tissue>
    </source>
</reference>
<protein>
    <submittedName>
        <fullName evidence="2">Uncharacterized protein</fullName>
    </submittedName>
</protein>
<evidence type="ECO:0000313" key="3">
    <source>
        <dbReference type="Proteomes" id="UP000712600"/>
    </source>
</evidence>
<proteinExistence type="predicted"/>
<accession>A0A8S9RV26</accession>
<evidence type="ECO:0000256" key="1">
    <source>
        <dbReference type="SAM" id="MobiDB-lite"/>
    </source>
</evidence>
<organism evidence="2 3">
    <name type="scientific">Brassica cretica</name>
    <name type="common">Mustard</name>
    <dbReference type="NCBI Taxonomy" id="69181"/>
    <lineage>
        <taxon>Eukaryota</taxon>
        <taxon>Viridiplantae</taxon>
        <taxon>Streptophyta</taxon>
        <taxon>Embryophyta</taxon>
        <taxon>Tracheophyta</taxon>
        <taxon>Spermatophyta</taxon>
        <taxon>Magnoliopsida</taxon>
        <taxon>eudicotyledons</taxon>
        <taxon>Gunneridae</taxon>
        <taxon>Pentapetalae</taxon>
        <taxon>rosids</taxon>
        <taxon>malvids</taxon>
        <taxon>Brassicales</taxon>
        <taxon>Brassicaceae</taxon>
        <taxon>Brassiceae</taxon>
        <taxon>Brassica</taxon>
    </lineage>
</organism>
<dbReference type="Proteomes" id="UP000712600">
    <property type="component" value="Unassembled WGS sequence"/>
</dbReference>
<comment type="caution">
    <text evidence="2">The sequence shown here is derived from an EMBL/GenBank/DDBJ whole genome shotgun (WGS) entry which is preliminary data.</text>
</comment>
<feature type="region of interest" description="Disordered" evidence="1">
    <location>
        <begin position="121"/>
        <end position="140"/>
    </location>
</feature>
<dbReference type="EMBL" id="QGKX02000088">
    <property type="protein sequence ID" value="KAF3584042.1"/>
    <property type="molecule type" value="Genomic_DNA"/>
</dbReference>
<sequence length="140" mass="15885">MWCVKSSHSSPKQKELGMSYLMEMARSHERREYSGWSNHSSPKQKGSTLLGDSMERIRSLLAFQDGMKSGERGKSSRDCLIGFRGVIEGLQRSLRYYEAGAKIGSSLVVCTIDRTCPDQPEVKKCKDRAPVQQEERRPEL</sequence>
<gene>
    <name evidence="2" type="ORF">F2Q69_00030645</name>
</gene>